<keyword evidence="8" id="KW-0249">Electron transport</keyword>
<organism evidence="14 15">
    <name type="scientific">Silvibacterium bohemicum</name>
    <dbReference type="NCBI Taxonomy" id="1577686"/>
    <lineage>
        <taxon>Bacteria</taxon>
        <taxon>Pseudomonadati</taxon>
        <taxon>Acidobacteriota</taxon>
        <taxon>Terriglobia</taxon>
        <taxon>Terriglobales</taxon>
        <taxon>Acidobacteriaceae</taxon>
        <taxon>Silvibacterium</taxon>
    </lineage>
</organism>
<feature type="domain" description="NapC/NirT cytochrome c N-terminal" evidence="13">
    <location>
        <begin position="113"/>
        <end position="200"/>
    </location>
</feature>
<keyword evidence="5" id="KW-0349">Heme</keyword>
<keyword evidence="3" id="KW-0813">Transport</keyword>
<dbReference type="GO" id="GO:0046872">
    <property type="term" value="F:metal ion binding"/>
    <property type="evidence" value="ECO:0007669"/>
    <property type="project" value="UniProtKB-KW"/>
</dbReference>
<dbReference type="InterPro" id="IPR038266">
    <property type="entry name" value="NapC/NirT_cytc_sf"/>
</dbReference>
<evidence type="ECO:0000256" key="2">
    <source>
        <dbReference type="ARBA" id="ARBA00007395"/>
    </source>
</evidence>
<dbReference type="GO" id="GO:0009055">
    <property type="term" value="F:electron transfer activity"/>
    <property type="evidence" value="ECO:0007669"/>
    <property type="project" value="TreeGrafter"/>
</dbReference>
<accession>A0A841JX15</accession>
<dbReference type="AlphaFoldDB" id="A0A841JX15"/>
<evidence type="ECO:0000256" key="3">
    <source>
        <dbReference type="ARBA" id="ARBA00022448"/>
    </source>
</evidence>
<dbReference type="Proteomes" id="UP000538666">
    <property type="component" value="Unassembled WGS sequence"/>
</dbReference>
<evidence type="ECO:0000256" key="6">
    <source>
        <dbReference type="ARBA" id="ARBA00022692"/>
    </source>
</evidence>
<evidence type="ECO:0000256" key="10">
    <source>
        <dbReference type="ARBA" id="ARBA00023004"/>
    </source>
</evidence>
<proteinExistence type="inferred from homology"/>
<keyword evidence="4" id="KW-1003">Cell membrane</keyword>
<dbReference type="Pfam" id="PF03264">
    <property type="entry name" value="Cytochrom_NNT"/>
    <property type="match status" value="1"/>
</dbReference>
<sequence length="476" mass="52086">MAGLEDLRKNWLRPFFFYGNNRISLIGGALTSASALVLIGFWVVDIFGHGGSANPYLGIIFDLVLPGVFIFGLVLIPLGMLLRQRQLKTAGQVPSIYPEIDLRDPVFRHGIDFVIVATFINFVIVGTATYRGVAYMDTPNFCGRTCHVMAPEASAYPVSNHAGVACTECHIAPGIPGFVHAKVNGTKQLMMVMSHNYPTPIMADDKLPAAKFTCLNCHNPARYIGDKLLVKTSYGDDEKNSMTRSLILLHVGGRDNFSRLSGIHGAHMGHIEYIATDSTHQTIPWVGKTNDDGSVTEFVSTDAKGPITGKKRVMDCIDCHNRAAHSFDTPEEVLNRDMSQGSPSASLPFIHKQGLLLLKADYKSQEDAASKIGSGLESFYRSQYPAIWNGQRAQIDQAAKTLSVIYSRNVFPFMKVTWGSHPDNIGHNNYPGCFRCHDGGHNAKGGKSITNDCSTCHNLIATDEPNPKQMADLGLQ</sequence>
<comment type="caution">
    <text evidence="14">The sequence shown here is derived from an EMBL/GenBank/DDBJ whole genome shotgun (WGS) entry which is preliminary data.</text>
</comment>
<evidence type="ECO:0000259" key="13">
    <source>
        <dbReference type="Pfam" id="PF03264"/>
    </source>
</evidence>
<dbReference type="RefSeq" id="WP_050058838.1">
    <property type="nucleotide sequence ID" value="NZ_JACHEK010000003.1"/>
</dbReference>
<dbReference type="GO" id="GO:0005886">
    <property type="term" value="C:plasma membrane"/>
    <property type="evidence" value="ECO:0007669"/>
    <property type="project" value="UniProtKB-SubCell"/>
</dbReference>
<feature type="transmembrane region" description="Helical" evidence="12">
    <location>
        <begin position="113"/>
        <end position="133"/>
    </location>
</feature>
<protein>
    <submittedName>
        <fullName evidence="14">Nitrate/TMAO reductase-like tetraheme cytochrome c subunit</fullName>
    </submittedName>
</protein>
<keyword evidence="6 12" id="KW-0812">Transmembrane</keyword>
<evidence type="ECO:0000256" key="8">
    <source>
        <dbReference type="ARBA" id="ARBA00022982"/>
    </source>
</evidence>
<dbReference type="PANTHER" id="PTHR30333:SF1">
    <property type="entry name" value="CYTOCHROME C-TYPE PROTEIN NAPC"/>
    <property type="match status" value="1"/>
</dbReference>
<keyword evidence="9 12" id="KW-1133">Transmembrane helix</keyword>
<evidence type="ECO:0000256" key="11">
    <source>
        <dbReference type="ARBA" id="ARBA00023136"/>
    </source>
</evidence>
<keyword evidence="15" id="KW-1185">Reference proteome</keyword>
<keyword evidence="10" id="KW-0408">Iron</keyword>
<dbReference type="InterPro" id="IPR036280">
    <property type="entry name" value="Multihaem_cyt_sf"/>
</dbReference>
<evidence type="ECO:0000313" key="15">
    <source>
        <dbReference type="Proteomes" id="UP000538666"/>
    </source>
</evidence>
<keyword evidence="11 12" id="KW-0472">Membrane</keyword>
<feature type="transmembrane region" description="Helical" evidence="12">
    <location>
        <begin position="56"/>
        <end position="82"/>
    </location>
</feature>
<dbReference type="Gene3D" id="1.10.3820.10">
    <property type="entry name" value="Di-heme elbow motif domain"/>
    <property type="match status" value="1"/>
</dbReference>
<feature type="transmembrane region" description="Helical" evidence="12">
    <location>
        <begin position="23"/>
        <end position="44"/>
    </location>
</feature>
<keyword evidence="7" id="KW-0479">Metal-binding</keyword>
<dbReference type="EMBL" id="JACHEK010000003">
    <property type="protein sequence ID" value="MBB6143531.1"/>
    <property type="molecule type" value="Genomic_DNA"/>
</dbReference>
<reference evidence="14 15" key="1">
    <citation type="submission" date="2020-08" db="EMBL/GenBank/DDBJ databases">
        <title>Genomic Encyclopedia of Type Strains, Phase IV (KMG-IV): sequencing the most valuable type-strain genomes for metagenomic binning, comparative biology and taxonomic classification.</title>
        <authorList>
            <person name="Goeker M."/>
        </authorList>
    </citation>
    <scope>NUCLEOTIDE SEQUENCE [LARGE SCALE GENOMIC DNA]</scope>
    <source>
        <strain evidence="14 15">DSM 103733</strain>
    </source>
</reference>
<evidence type="ECO:0000313" key="14">
    <source>
        <dbReference type="EMBL" id="MBB6143531.1"/>
    </source>
</evidence>
<dbReference type="PANTHER" id="PTHR30333">
    <property type="entry name" value="CYTOCHROME C-TYPE PROTEIN"/>
    <property type="match status" value="1"/>
</dbReference>
<evidence type="ECO:0000256" key="9">
    <source>
        <dbReference type="ARBA" id="ARBA00022989"/>
    </source>
</evidence>
<comment type="similarity">
    <text evidence="2">Belongs to the NapC/NirT/NrfH family.</text>
</comment>
<dbReference type="OrthoDB" id="9791652at2"/>
<dbReference type="GO" id="GO:0009061">
    <property type="term" value="P:anaerobic respiration"/>
    <property type="evidence" value="ECO:0007669"/>
    <property type="project" value="TreeGrafter"/>
</dbReference>
<evidence type="ECO:0000256" key="4">
    <source>
        <dbReference type="ARBA" id="ARBA00022475"/>
    </source>
</evidence>
<name>A0A841JX15_9BACT</name>
<dbReference type="InterPro" id="IPR005126">
    <property type="entry name" value="NapC/NirT_cyt_c_N"/>
</dbReference>
<comment type="subcellular location">
    <subcellularLocation>
        <location evidence="1">Cell membrane</location>
    </subcellularLocation>
</comment>
<evidence type="ECO:0000256" key="7">
    <source>
        <dbReference type="ARBA" id="ARBA00022723"/>
    </source>
</evidence>
<gene>
    <name evidence="14" type="ORF">HNQ77_001480</name>
</gene>
<dbReference type="InterPro" id="IPR051174">
    <property type="entry name" value="Cytochrome_c-type_ET"/>
</dbReference>
<dbReference type="SUPFAM" id="SSF48695">
    <property type="entry name" value="Multiheme cytochromes"/>
    <property type="match status" value="2"/>
</dbReference>
<evidence type="ECO:0000256" key="12">
    <source>
        <dbReference type="SAM" id="Phobius"/>
    </source>
</evidence>
<evidence type="ECO:0000256" key="1">
    <source>
        <dbReference type="ARBA" id="ARBA00004236"/>
    </source>
</evidence>
<evidence type="ECO:0000256" key="5">
    <source>
        <dbReference type="ARBA" id="ARBA00022617"/>
    </source>
</evidence>